<dbReference type="EMBL" id="GBXM01021493">
    <property type="protein sequence ID" value="JAH87084.1"/>
    <property type="molecule type" value="Transcribed_RNA"/>
</dbReference>
<sequence>MAWVWMDVKDAENWICPPLWNLCLYDITKNNAKCLDVYNVPGSLHLILFICCPIRLTIYEILNYKYNANALNGLAFIFLFIPS</sequence>
<organism evidence="1">
    <name type="scientific">Anguilla anguilla</name>
    <name type="common">European freshwater eel</name>
    <name type="synonym">Muraena anguilla</name>
    <dbReference type="NCBI Taxonomy" id="7936"/>
    <lineage>
        <taxon>Eukaryota</taxon>
        <taxon>Metazoa</taxon>
        <taxon>Chordata</taxon>
        <taxon>Craniata</taxon>
        <taxon>Vertebrata</taxon>
        <taxon>Euteleostomi</taxon>
        <taxon>Actinopterygii</taxon>
        <taxon>Neopterygii</taxon>
        <taxon>Teleostei</taxon>
        <taxon>Anguilliformes</taxon>
        <taxon>Anguillidae</taxon>
        <taxon>Anguilla</taxon>
    </lineage>
</organism>
<name>A0A0E9W9L1_ANGAN</name>
<accession>A0A0E9W9L1</accession>
<reference evidence="1" key="1">
    <citation type="submission" date="2014-11" db="EMBL/GenBank/DDBJ databases">
        <authorList>
            <person name="Amaro Gonzalez C."/>
        </authorList>
    </citation>
    <scope>NUCLEOTIDE SEQUENCE</scope>
</reference>
<proteinExistence type="predicted"/>
<reference evidence="1" key="2">
    <citation type="journal article" date="2015" name="Fish Shellfish Immunol.">
        <title>Early steps in the European eel (Anguilla anguilla)-Vibrio vulnificus interaction in the gills: Role of the RtxA13 toxin.</title>
        <authorList>
            <person name="Callol A."/>
            <person name="Pajuelo D."/>
            <person name="Ebbesson L."/>
            <person name="Teles M."/>
            <person name="MacKenzie S."/>
            <person name="Amaro C."/>
        </authorList>
    </citation>
    <scope>NUCLEOTIDE SEQUENCE</scope>
</reference>
<evidence type="ECO:0000313" key="1">
    <source>
        <dbReference type="EMBL" id="JAH87084.1"/>
    </source>
</evidence>
<protein>
    <submittedName>
        <fullName evidence="1">Uncharacterized protein</fullName>
    </submittedName>
</protein>
<dbReference type="AlphaFoldDB" id="A0A0E9W9L1"/>